<reference evidence="2 3" key="1">
    <citation type="submission" date="2024-01" db="EMBL/GenBank/DDBJ databases">
        <title>Genome assemblies of Stephania.</title>
        <authorList>
            <person name="Yang L."/>
        </authorList>
    </citation>
    <scope>NUCLEOTIDE SEQUENCE [LARGE SCALE GENOMIC DNA]</scope>
    <source>
        <strain evidence="2">YNDBR</strain>
        <tissue evidence="2">Leaf</tissue>
    </source>
</reference>
<accession>A0AAP0P9I2</accession>
<gene>
    <name evidence="2" type="ORF">Syun_014384</name>
</gene>
<organism evidence="2 3">
    <name type="scientific">Stephania yunnanensis</name>
    <dbReference type="NCBI Taxonomy" id="152371"/>
    <lineage>
        <taxon>Eukaryota</taxon>
        <taxon>Viridiplantae</taxon>
        <taxon>Streptophyta</taxon>
        <taxon>Embryophyta</taxon>
        <taxon>Tracheophyta</taxon>
        <taxon>Spermatophyta</taxon>
        <taxon>Magnoliopsida</taxon>
        <taxon>Ranunculales</taxon>
        <taxon>Menispermaceae</taxon>
        <taxon>Menispermoideae</taxon>
        <taxon>Cissampelideae</taxon>
        <taxon>Stephania</taxon>
    </lineage>
</organism>
<proteinExistence type="predicted"/>
<evidence type="ECO:0000256" key="1">
    <source>
        <dbReference type="SAM" id="MobiDB-lite"/>
    </source>
</evidence>
<protein>
    <submittedName>
        <fullName evidence="2">Uncharacterized protein</fullName>
    </submittedName>
</protein>
<dbReference type="Proteomes" id="UP001420932">
    <property type="component" value="Unassembled WGS sequence"/>
</dbReference>
<keyword evidence="3" id="KW-1185">Reference proteome</keyword>
<feature type="compositionally biased region" description="Polar residues" evidence="1">
    <location>
        <begin position="60"/>
        <end position="76"/>
    </location>
</feature>
<name>A0AAP0P9I2_9MAGN</name>
<evidence type="ECO:0000313" key="3">
    <source>
        <dbReference type="Proteomes" id="UP001420932"/>
    </source>
</evidence>
<dbReference type="AlphaFoldDB" id="A0AAP0P9I2"/>
<feature type="region of interest" description="Disordered" evidence="1">
    <location>
        <begin position="57"/>
        <end position="76"/>
    </location>
</feature>
<dbReference type="EMBL" id="JBBNAF010000006">
    <property type="protein sequence ID" value="KAK9135054.1"/>
    <property type="molecule type" value="Genomic_DNA"/>
</dbReference>
<comment type="caution">
    <text evidence="2">The sequence shown here is derived from an EMBL/GenBank/DDBJ whole genome shotgun (WGS) entry which is preliminary data.</text>
</comment>
<feature type="region of interest" description="Disordered" evidence="1">
    <location>
        <begin position="1"/>
        <end position="51"/>
    </location>
</feature>
<evidence type="ECO:0000313" key="2">
    <source>
        <dbReference type="EMBL" id="KAK9135054.1"/>
    </source>
</evidence>
<sequence>MSKPNSAGGDGGGNGNNGPHNQNGHDPRGAATGRGPPWGGPSFSNVVPSRRGSILKEIISNGSNTNPSSNYRRPNN</sequence>